<organism evidence="6 7">
    <name type="scientific">Hermanssonia centrifuga</name>
    <dbReference type="NCBI Taxonomy" id="98765"/>
    <lineage>
        <taxon>Eukaryota</taxon>
        <taxon>Fungi</taxon>
        <taxon>Dikarya</taxon>
        <taxon>Basidiomycota</taxon>
        <taxon>Agaricomycotina</taxon>
        <taxon>Agaricomycetes</taxon>
        <taxon>Polyporales</taxon>
        <taxon>Meruliaceae</taxon>
        <taxon>Hermanssonia</taxon>
    </lineage>
</organism>
<dbReference type="InterPro" id="IPR008146">
    <property type="entry name" value="Gln_synth_cat_dom"/>
</dbReference>
<dbReference type="STRING" id="98765.A0A2R6NVG2"/>
<dbReference type="GO" id="GO:0006542">
    <property type="term" value="P:glutamine biosynthetic process"/>
    <property type="evidence" value="ECO:0007669"/>
    <property type="project" value="InterPro"/>
</dbReference>
<keyword evidence="7" id="KW-1185">Reference proteome</keyword>
<dbReference type="InterPro" id="IPR036651">
    <property type="entry name" value="Gln_synt_N_sf"/>
</dbReference>
<proteinExistence type="inferred from homology"/>
<evidence type="ECO:0000259" key="5">
    <source>
        <dbReference type="PROSITE" id="PS51987"/>
    </source>
</evidence>
<dbReference type="EMBL" id="MLYV02000794">
    <property type="protein sequence ID" value="PSR77454.1"/>
    <property type="molecule type" value="Genomic_DNA"/>
</dbReference>
<comment type="similarity">
    <text evidence="3 4">Belongs to the glutamine synthetase family.</text>
</comment>
<evidence type="ECO:0000256" key="2">
    <source>
        <dbReference type="ARBA" id="ARBA00022598"/>
    </source>
</evidence>
<evidence type="ECO:0000256" key="3">
    <source>
        <dbReference type="PROSITE-ProRule" id="PRU01331"/>
    </source>
</evidence>
<dbReference type="SUPFAM" id="SSF55931">
    <property type="entry name" value="Glutamine synthetase/guanido kinase"/>
    <property type="match status" value="1"/>
</dbReference>
<accession>A0A2R6NVG2</accession>
<comment type="caution">
    <text evidence="6">The sequence shown here is derived from an EMBL/GenBank/DDBJ whole genome shotgun (WGS) entry which is preliminary data.</text>
</comment>
<evidence type="ECO:0000256" key="1">
    <source>
        <dbReference type="ARBA" id="ARBA00021364"/>
    </source>
</evidence>
<dbReference type="AlphaFoldDB" id="A0A2R6NVG2"/>
<dbReference type="PANTHER" id="PTHR43785:SF2">
    <property type="entry name" value="TYPE-1 GLUTAMINE SYNTHETASE 1"/>
    <property type="match status" value="1"/>
</dbReference>
<evidence type="ECO:0000313" key="7">
    <source>
        <dbReference type="Proteomes" id="UP000186601"/>
    </source>
</evidence>
<dbReference type="Pfam" id="PF00120">
    <property type="entry name" value="Gln-synt_C"/>
    <property type="match status" value="1"/>
</dbReference>
<reference evidence="6 7" key="1">
    <citation type="submission" date="2018-02" db="EMBL/GenBank/DDBJ databases">
        <title>Genome sequence of the basidiomycete white-rot fungus Phlebia centrifuga.</title>
        <authorList>
            <person name="Granchi Z."/>
            <person name="Peng M."/>
            <person name="de Vries R.P."/>
            <person name="Hilden K."/>
            <person name="Makela M.R."/>
            <person name="Grigoriev I."/>
            <person name="Riley R."/>
        </authorList>
    </citation>
    <scope>NUCLEOTIDE SEQUENCE [LARGE SCALE GENOMIC DNA]</scope>
    <source>
        <strain evidence="6 7">FBCC195</strain>
    </source>
</reference>
<dbReference type="Gene3D" id="3.30.590.10">
    <property type="entry name" value="Glutamine synthetase/guanido kinase, catalytic domain"/>
    <property type="match status" value="1"/>
</dbReference>
<sequence length="495" mass="53242">MADHKYGVVYTPSTVAAKTLTPSNDALLDEFGINFIRITWVDWINNVRYRVVPRPYFSKLLHSARPGISLTKACFGLVFLALAPGFSGIGEYQYVLDLSTFRLCPYAPGHASILGFFQEKLPTPQFGLAVPFCPRSILKRITDDAKATADVSFLVGFESEFILLSATSPKLVTVNNADWSVSSKLPSGSVESTVLQEIAECLEAAGIELQMYHAEAAPGQAIVTGPLTPLEAADALVHTRETIYNVASKHGLRATFAPRLYSNSCGSGAHAHISVHKRGDLKTGADAHLAPTLSRSERSFLQGVLAHVPALCALTLPTTFSYARVLDGIWSGGTYAAWGSENREAAVRLCGTEGQHHFEVRFIDGTANPHLVLAGLVGAGAHAVKERALLTSGDCAAKPVAQMAEEEREALGVQAVGRLPASIEQARKNLGADKELTAVLGEEFVARYLGTNAVSLSSALISFCQLTRGHKTQTLETLLKAETEDETVTKLVQFY</sequence>
<gene>
    <name evidence="6" type="ORF">PHLCEN_2v7885</name>
</gene>
<dbReference type="PANTHER" id="PTHR43785">
    <property type="entry name" value="GAMMA-GLUTAMYLPUTRESCINE SYNTHETASE"/>
    <property type="match status" value="1"/>
</dbReference>
<dbReference type="Gene3D" id="3.10.20.70">
    <property type="entry name" value="Glutamine synthetase, N-terminal domain"/>
    <property type="match status" value="1"/>
</dbReference>
<dbReference type="InterPro" id="IPR014746">
    <property type="entry name" value="Gln_synth/guanido_kin_cat_dom"/>
</dbReference>
<dbReference type="SMART" id="SM01230">
    <property type="entry name" value="Gln-synt_C"/>
    <property type="match status" value="1"/>
</dbReference>
<keyword evidence="2" id="KW-0436">Ligase</keyword>
<dbReference type="GO" id="GO:0004356">
    <property type="term" value="F:glutamine synthetase activity"/>
    <property type="evidence" value="ECO:0007669"/>
    <property type="project" value="InterPro"/>
</dbReference>
<evidence type="ECO:0000256" key="4">
    <source>
        <dbReference type="RuleBase" id="RU000384"/>
    </source>
</evidence>
<feature type="domain" description="GS catalytic" evidence="5">
    <location>
        <begin position="134"/>
        <end position="495"/>
    </location>
</feature>
<protein>
    <recommendedName>
        <fullName evidence="1">Glutamine synthetase</fullName>
    </recommendedName>
</protein>
<dbReference type="PROSITE" id="PS51987">
    <property type="entry name" value="GS_CATALYTIC"/>
    <property type="match status" value="1"/>
</dbReference>
<name>A0A2R6NVG2_9APHY</name>
<dbReference type="OrthoDB" id="3364440at2759"/>
<evidence type="ECO:0000313" key="6">
    <source>
        <dbReference type="EMBL" id="PSR77454.1"/>
    </source>
</evidence>
<dbReference type="Proteomes" id="UP000186601">
    <property type="component" value="Unassembled WGS sequence"/>
</dbReference>